<comment type="caution">
    <text evidence="1">The sequence shown here is derived from an EMBL/GenBank/DDBJ whole genome shotgun (WGS) entry which is preliminary data.</text>
</comment>
<name>A0A0F9QS48_9ZZZZ</name>
<reference evidence="1" key="1">
    <citation type="journal article" date="2015" name="Nature">
        <title>Complex archaea that bridge the gap between prokaryotes and eukaryotes.</title>
        <authorList>
            <person name="Spang A."/>
            <person name="Saw J.H."/>
            <person name="Jorgensen S.L."/>
            <person name="Zaremba-Niedzwiedzka K."/>
            <person name="Martijn J."/>
            <person name="Lind A.E."/>
            <person name="van Eijk R."/>
            <person name="Schleper C."/>
            <person name="Guy L."/>
            <person name="Ettema T.J."/>
        </authorList>
    </citation>
    <scope>NUCLEOTIDE SEQUENCE</scope>
</reference>
<dbReference type="AlphaFoldDB" id="A0A0F9QS48"/>
<evidence type="ECO:0000313" key="1">
    <source>
        <dbReference type="EMBL" id="KKN15936.1"/>
    </source>
</evidence>
<dbReference type="EMBL" id="LAZR01003664">
    <property type="protein sequence ID" value="KKN15936.1"/>
    <property type="molecule type" value="Genomic_DNA"/>
</dbReference>
<accession>A0A0F9QS48</accession>
<sequence>MSAMDGLHTWDWMEISEEEFRKKAKEIQDKARENKAYGSCVRCGRELKWSRFGYTLCRWCSGSYRKWVNKKLDEAREEGGN</sequence>
<proteinExistence type="predicted"/>
<gene>
    <name evidence="1" type="ORF">LCGC14_0980990</name>
</gene>
<protein>
    <submittedName>
        <fullName evidence="1">Uncharacterized protein</fullName>
    </submittedName>
</protein>
<organism evidence="1">
    <name type="scientific">marine sediment metagenome</name>
    <dbReference type="NCBI Taxonomy" id="412755"/>
    <lineage>
        <taxon>unclassified sequences</taxon>
        <taxon>metagenomes</taxon>
        <taxon>ecological metagenomes</taxon>
    </lineage>
</organism>